<protein>
    <submittedName>
        <fullName evidence="2">Uncharacterized protein</fullName>
    </submittedName>
</protein>
<name>A0ABR3JPM2_9AGAR</name>
<feature type="compositionally biased region" description="Polar residues" evidence="1">
    <location>
        <begin position="120"/>
        <end position="131"/>
    </location>
</feature>
<reference evidence="3" key="1">
    <citation type="submission" date="2024-06" db="EMBL/GenBank/DDBJ databases">
        <title>Multi-omics analyses provide insights into the biosynthesis of the anticancer antibiotic pleurotin in Hohenbuehelia grisea.</title>
        <authorList>
            <person name="Weaver J.A."/>
            <person name="Alberti F."/>
        </authorList>
    </citation>
    <scope>NUCLEOTIDE SEQUENCE [LARGE SCALE GENOMIC DNA]</scope>
    <source>
        <strain evidence="3">T-177</strain>
    </source>
</reference>
<comment type="caution">
    <text evidence="2">The sequence shown here is derived from an EMBL/GenBank/DDBJ whole genome shotgun (WGS) entry which is preliminary data.</text>
</comment>
<keyword evidence="3" id="KW-1185">Reference proteome</keyword>
<evidence type="ECO:0000256" key="1">
    <source>
        <dbReference type="SAM" id="MobiDB-lite"/>
    </source>
</evidence>
<accession>A0ABR3JPM2</accession>
<sequence>MDSDDVGADPLIELTEEQTRVLDAIERRHSVALDATQHQGVRDMRCSVPQFVTANVDSSSRLSGSSKPPGESVARSASHDLNTSLVDSGSSPLHSVLITAGVVHDSTSALSFSLARPQSSSTFLSTSGTPHSVSSRSTPSRSTASEQDDAGTTTSHSHSKRGREGASCDADSEPSAKRPRGRPPGTGHKQRMRAQGVEEPSKRAVGRLVRIGTLHLQAAALSTLSGDFMFQESPLRQHDGRVKILDRRRCRVQKTGKPIVASPRRVIGSTTSILP</sequence>
<gene>
    <name evidence="2" type="ORF">HGRIS_001206</name>
</gene>
<feature type="region of interest" description="Disordered" evidence="1">
    <location>
        <begin position="55"/>
        <end position="78"/>
    </location>
</feature>
<feature type="compositionally biased region" description="Low complexity" evidence="1">
    <location>
        <begin position="132"/>
        <end position="145"/>
    </location>
</feature>
<dbReference type="EMBL" id="JASNQZ010000005">
    <property type="protein sequence ID" value="KAL0957405.1"/>
    <property type="molecule type" value="Genomic_DNA"/>
</dbReference>
<evidence type="ECO:0000313" key="3">
    <source>
        <dbReference type="Proteomes" id="UP001556367"/>
    </source>
</evidence>
<dbReference type="Proteomes" id="UP001556367">
    <property type="component" value="Unassembled WGS sequence"/>
</dbReference>
<organism evidence="2 3">
    <name type="scientific">Hohenbuehelia grisea</name>
    <dbReference type="NCBI Taxonomy" id="104357"/>
    <lineage>
        <taxon>Eukaryota</taxon>
        <taxon>Fungi</taxon>
        <taxon>Dikarya</taxon>
        <taxon>Basidiomycota</taxon>
        <taxon>Agaricomycotina</taxon>
        <taxon>Agaricomycetes</taxon>
        <taxon>Agaricomycetidae</taxon>
        <taxon>Agaricales</taxon>
        <taxon>Pleurotineae</taxon>
        <taxon>Pleurotaceae</taxon>
        <taxon>Hohenbuehelia</taxon>
    </lineage>
</organism>
<evidence type="ECO:0000313" key="2">
    <source>
        <dbReference type="EMBL" id="KAL0957405.1"/>
    </source>
</evidence>
<feature type="region of interest" description="Disordered" evidence="1">
    <location>
        <begin position="120"/>
        <end position="201"/>
    </location>
</feature>
<proteinExistence type="predicted"/>